<proteinExistence type="predicted"/>
<dbReference type="SUPFAM" id="SSF47616">
    <property type="entry name" value="GST C-terminal domain-like"/>
    <property type="match status" value="1"/>
</dbReference>
<dbReference type="Gene3D" id="1.20.1050.10">
    <property type="match status" value="1"/>
</dbReference>
<feature type="domain" description="GST C-terminal" evidence="1">
    <location>
        <begin position="1"/>
        <end position="67"/>
    </location>
</feature>
<dbReference type="InterPro" id="IPR036282">
    <property type="entry name" value="Glutathione-S-Trfase_C_sf"/>
</dbReference>
<sequence>MCTYQKTLKTLFQLTVADLAVYAVLDTALQNVETFLEKHEKLRAHREMVGAIPKMLDYVSNRKKTVI</sequence>
<dbReference type="InterPro" id="IPR004046">
    <property type="entry name" value="GST_C"/>
</dbReference>
<evidence type="ECO:0000313" key="3">
    <source>
        <dbReference type="Proteomes" id="UP000828390"/>
    </source>
</evidence>
<name>A0A9D4FYW2_DREPO</name>
<organism evidence="2 3">
    <name type="scientific">Dreissena polymorpha</name>
    <name type="common">Zebra mussel</name>
    <name type="synonym">Mytilus polymorpha</name>
    <dbReference type="NCBI Taxonomy" id="45954"/>
    <lineage>
        <taxon>Eukaryota</taxon>
        <taxon>Metazoa</taxon>
        <taxon>Spiralia</taxon>
        <taxon>Lophotrochozoa</taxon>
        <taxon>Mollusca</taxon>
        <taxon>Bivalvia</taxon>
        <taxon>Autobranchia</taxon>
        <taxon>Heteroconchia</taxon>
        <taxon>Euheterodonta</taxon>
        <taxon>Imparidentia</taxon>
        <taxon>Neoheterodontei</taxon>
        <taxon>Myida</taxon>
        <taxon>Dreissenoidea</taxon>
        <taxon>Dreissenidae</taxon>
        <taxon>Dreissena</taxon>
    </lineage>
</organism>
<evidence type="ECO:0000259" key="1">
    <source>
        <dbReference type="PROSITE" id="PS50405"/>
    </source>
</evidence>
<reference evidence="2" key="2">
    <citation type="submission" date="2020-11" db="EMBL/GenBank/DDBJ databases">
        <authorList>
            <person name="McCartney M.A."/>
            <person name="Auch B."/>
            <person name="Kono T."/>
            <person name="Mallez S."/>
            <person name="Becker A."/>
            <person name="Gohl D.M."/>
            <person name="Silverstein K.A.T."/>
            <person name="Koren S."/>
            <person name="Bechman K.B."/>
            <person name="Herman A."/>
            <person name="Abrahante J.E."/>
            <person name="Garbe J."/>
        </authorList>
    </citation>
    <scope>NUCLEOTIDE SEQUENCE</scope>
    <source>
        <strain evidence="2">Duluth1</strain>
        <tissue evidence="2">Whole animal</tissue>
    </source>
</reference>
<dbReference type="InterPro" id="IPR010987">
    <property type="entry name" value="Glutathione-S-Trfase_C-like"/>
</dbReference>
<keyword evidence="3" id="KW-1185">Reference proteome</keyword>
<accession>A0A9D4FYW2</accession>
<dbReference type="EMBL" id="JAIWYP010000006">
    <property type="protein sequence ID" value="KAH3807503.1"/>
    <property type="molecule type" value="Genomic_DNA"/>
</dbReference>
<gene>
    <name evidence="2" type="ORF">DPMN_135847</name>
</gene>
<comment type="caution">
    <text evidence="2">The sequence shown here is derived from an EMBL/GenBank/DDBJ whole genome shotgun (WGS) entry which is preliminary data.</text>
</comment>
<reference evidence="2" key="1">
    <citation type="journal article" date="2019" name="bioRxiv">
        <title>The Genome of the Zebra Mussel, Dreissena polymorpha: A Resource for Invasive Species Research.</title>
        <authorList>
            <person name="McCartney M.A."/>
            <person name="Auch B."/>
            <person name="Kono T."/>
            <person name="Mallez S."/>
            <person name="Zhang Y."/>
            <person name="Obille A."/>
            <person name="Becker A."/>
            <person name="Abrahante J.E."/>
            <person name="Garbe J."/>
            <person name="Badalamenti J.P."/>
            <person name="Herman A."/>
            <person name="Mangelson H."/>
            <person name="Liachko I."/>
            <person name="Sullivan S."/>
            <person name="Sone E.D."/>
            <person name="Koren S."/>
            <person name="Silverstein K.A.T."/>
            <person name="Beckman K.B."/>
            <person name="Gohl D.M."/>
        </authorList>
    </citation>
    <scope>NUCLEOTIDE SEQUENCE</scope>
    <source>
        <strain evidence="2">Duluth1</strain>
        <tissue evidence="2">Whole animal</tissue>
    </source>
</reference>
<protein>
    <recommendedName>
        <fullName evidence="1">GST C-terminal domain-containing protein</fullName>
    </recommendedName>
</protein>
<dbReference type="AlphaFoldDB" id="A0A9D4FYW2"/>
<evidence type="ECO:0000313" key="2">
    <source>
        <dbReference type="EMBL" id="KAH3807503.1"/>
    </source>
</evidence>
<dbReference type="Pfam" id="PF14497">
    <property type="entry name" value="GST_C_3"/>
    <property type="match status" value="1"/>
</dbReference>
<dbReference type="PROSITE" id="PS50405">
    <property type="entry name" value="GST_CTER"/>
    <property type="match status" value="1"/>
</dbReference>
<dbReference type="Proteomes" id="UP000828390">
    <property type="component" value="Unassembled WGS sequence"/>
</dbReference>